<dbReference type="EMBL" id="FNOY01000057">
    <property type="protein sequence ID" value="SDY72250.1"/>
    <property type="molecule type" value="Genomic_DNA"/>
</dbReference>
<dbReference type="AlphaFoldDB" id="A0A1H3M6A5"/>
<sequence>MSVTTEDSTCSDDDYVDIGQLDFDKLRQAFQKSNNKNIVVFDFQEAIERKLEKMVQQNPLRLEFYEKYKKIIEDYNQGKDLQSVQKAFDDLQEFMKGMSKEESCAIFEDLDEETLAIFDLLKKPSLSKKEVEVVKKVAIKTLDTLKKEKLKIERWRESTQVTAQIKTIIFDSLQWLPQEVYFDDEVGERANLVYQHVYSNYPGGDGSVYAQYEANPFC</sequence>
<evidence type="ECO:0000313" key="1">
    <source>
        <dbReference type="EMBL" id="SDY72250.1"/>
    </source>
</evidence>
<protein>
    <submittedName>
        <fullName evidence="1">Type I restriction enzyme, R subunit</fullName>
    </submittedName>
</protein>
<proteinExistence type="predicted"/>
<keyword evidence="2" id="KW-1185">Reference proteome</keyword>
<dbReference type="Proteomes" id="UP000198640">
    <property type="component" value="Unassembled WGS sequence"/>
</dbReference>
<dbReference type="STRING" id="44576.SAMN05421881_10572"/>
<organism evidence="1 2">
    <name type="scientific">Nitrosomonas halophila</name>
    <dbReference type="NCBI Taxonomy" id="44576"/>
    <lineage>
        <taxon>Bacteria</taxon>
        <taxon>Pseudomonadati</taxon>
        <taxon>Pseudomonadota</taxon>
        <taxon>Betaproteobacteria</taxon>
        <taxon>Nitrosomonadales</taxon>
        <taxon>Nitrosomonadaceae</taxon>
        <taxon>Nitrosomonas</taxon>
    </lineage>
</organism>
<evidence type="ECO:0000313" key="2">
    <source>
        <dbReference type="Proteomes" id="UP000198640"/>
    </source>
</evidence>
<accession>A0A1H3M6A5</accession>
<gene>
    <name evidence="1" type="ORF">SAMN05421881_10572</name>
</gene>
<name>A0A1H3M6A5_9PROT</name>
<reference evidence="1 2" key="1">
    <citation type="submission" date="2016-10" db="EMBL/GenBank/DDBJ databases">
        <authorList>
            <person name="de Groot N.N."/>
        </authorList>
    </citation>
    <scope>NUCLEOTIDE SEQUENCE [LARGE SCALE GENOMIC DNA]</scope>
    <source>
        <strain evidence="1 2">Nm1</strain>
    </source>
</reference>